<reference evidence="3" key="1">
    <citation type="submission" date="2016-07" db="EMBL/GenBank/DDBJ databases">
        <authorList>
            <person name="Florea S."/>
            <person name="Webb J.S."/>
            <person name="Jaromczyk J."/>
            <person name="Schardl C.L."/>
        </authorList>
    </citation>
    <scope>NUCLEOTIDE SEQUENCE [LARGE SCALE GENOMIC DNA]</scope>
    <source>
        <strain evidence="3">Z6</strain>
    </source>
</reference>
<feature type="region of interest" description="Disordered" evidence="1">
    <location>
        <begin position="315"/>
        <end position="369"/>
    </location>
</feature>
<evidence type="ECO:0000256" key="1">
    <source>
        <dbReference type="SAM" id="MobiDB-lite"/>
    </source>
</evidence>
<dbReference type="RefSeq" id="WP_068717977.1">
    <property type="nucleotide sequence ID" value="NZ_LWDV01000009.1"/>
</dbReference>
<reference evidence="2 3" key="2">
    <citation type="submission" date="2016-08" db="EMBL/GenBank/DDBJ databases">
        <title>Orenia metallireducens sp. nov. strain Z6, a Novel Metal-reducing Firmicute from the Deep Subsurface.</title>
        <authorList>
            <person name="Maxim B.I."/>
            <person name="Kenneth K."/>
            <person name="Flynn T.M."/>
            <person name="Oloughlin E.J."/>
            <person name="Locke R.A."/>
            <person name="Weber J.R."/>
            <person name="Egan S.M."/>
            <person name="Mackie R.I."/>
            <person name="Cann I.K."/>
        </authorList>
    </citation>
    <scope>NUCLEOTIDE SEQUENCE [LARGE SCALE GENOMIC DNA]</scope>
    <source>
        <strain evidence="2 3">Z6</strain>
    </source>
</reference>
<feature type="region of interest" description="Disordered" evidence="1">
    <location>
        <begin position="208"/>
        <end position="230"/>
    </location>
</feature>
<feature type="compositionally biased region" description="Basic and acidic residues" evidence="1">
    <location>
        <begin position="208"/>
        <end position="220"/>
    </location>
</feature>
<dbReference type="Proteomes" id="UP000093514">
    <property type="component" value="Unassembled WGS sequence"/>
</dbReference>
<organism evidence="2 3">
    <name type="scientific">Orenia metallireducens</name>
    <dbReference type="NCBI Taxonomy" id="1413210"/>
    <lineage>
        <taxon>Bacteria</taxon>
        <taxon>Bacillati</taxon>
        <taxon>Bacillota</taxon>
        <taxon>Clostridia</taxon>
        <taxon>Halanaerobiales</taxon>
        <taxon>Halobacteroidaceae</taxon>
        <taxon>Orenia</taxon>
    </lineage>
</organism>
<dbReference type="EMBL" id="LWDV01000009">
    <property type="protein sequence ID" value="OCL26297.1"/>
    <property type="molecule type" value="Genomic_DNA"/>
</dbReference>
<proteinExistence type="predicted"/>
<protein>
    <submittedName>
        <fullName evidence="2">Uncharacterized protein</fullName>
    </submittedName>
</protein>
<evidence type="ECO:0000313" key="2">
    <source>
        <dbReference type="EMBL" id="OCL26297.1"/>
    </source>
</evidence>
<feature type="compositionally biased region" description="Acidic residues" evidence="1">
    <location>
        <begin position="358"/>
        <end position="369"/>
    </location>
</feature>
<sequence>MSYKIQNENVKKIEQLNITGNVIPPTWLEKLRTKSGKPRFRSAWILSDLVYWYRPKEIRDPRTNMIISYEQKFKADKLQRGKAYYAEQLNCSEKTIQREYDYLEDEGLIEVEYRNIRVNGKPYNNVPYIDINVEAIRKLTYGKLEEQEVEATGQECLDIDKDVHMDKSVLSFRQECPEGMDTDVQTNTEISYTEITTDNTILYNNAGEEKIGNKQNDRQSNKSGDLASKDKQTPFQELMEYITSKLNIRKLTKGYLIEDDLKDYSPEVIKRACDIAIWKQKEKGNYRHGDPEAGVNINSYKFIRYFIAEAQEALEENPKHKSTGGKGNGRNGSDNTRESTKDNQSQSEYGEGCFDSPELQEIDLTIDDL</sequence>
<keyword evidence="3" id="KW-1185">Reference proteome</keyword>
<dbReference type="AlphaFoldDB" id="A0A1C0A7T6"/>
<name>A0A1C0A7T6_9FIRM</name>
<gene>
    <name evidence="2" type="ORF">U472_09810</name>
</gene>
<accession>A0A1C0A7T6</accession>
<evidence type="ECO:0000313" key="3">
    <source>
        <dbReference type="Proteomes" id="UP000093514"/>
    </source>
</evidence>
<comment type="caution">
    <text evidence="2">The sequence shown here is derived from an EMBL/GenBank/DDBJ whole genome shotgun (WGS) entry which is preliminary data.</text>
</comment>